<gene>
    <name evidence="1" type="ORF">HZZ10_16430</name>
</gene>
<dbReference type="AlphaFoldDB" id="A0A853EZ23"/>
<organism evidence="1 2">
    <name type="scientific">Sanguibacter inulinus</name>
    <dbReference type="NCBI Taxonomy" id="60922"/>
    <lineage>
        <taxon>Bacteria</taxon>
        <taxon>Bacillati</taxon>
        <taxon>Actinomycetota</taxon>
        <taxon>Actinomycetes</taxon>
        <taxon>Micrococcales</taxon>
        <taxon>Sanguibacteraceae</taxon>
        <taxon>Sanguibacter</taxon>
    </lineage>
</organism>
<dbReference type="GO" id="GO:0019748">
    <property type="term" value="P:secondary metabolic process"/>
    <property type="evidence" value="ECO:0007669"/>
    <property type="project" value="InterPro"/>
</dbReference>
<evidence type="ECO:0000313" key="1">
    <source>
        <dbReference type="EMBL" id="NYS95104.1"/>
    </source>
</evidence>
<sequence length="291" mass="31757">MTATYLDLWGLVQDGRPVDTPSSVLMPVRRGDERAMLKVAHVDEERRGGGVMAWWAGRGAVRVLEHDDTAVLLERAVGPRSLAIPVATGLGTAGWEHEDQHATEVLCELARTLHAVDAAEPDRPPGVVPLDRWFRDLLAVEGTLRGFLHRSAVTARELLADPWDETVLHGDLHHGNVLDTGTVQSAQWRVIDPKGLVGERGFDYANIVCNPTPEVAVSPGRLERQVEVISAAADLDRDRLLRWVVAWTGLSYVWHTSEGTGPDGPSPSATAVLTVGRTAEQLLRDGQRPAR</sequence>
<keyword evidence="2" id="KW-1185">Reference proteome</keyword>
<dbReference type="SUPFAM" id="SSF56112">
    <property type="entry name" value="Protein kinase-like (PK-like)"/>
    <property type="match status" value="1"/>
</dbReference>
<dbReference type="InterPro" id="IPR006748">
    <property type="entry name" value="NH2Glyco/OHUrea_AB-resist_kin"/>
</dbReference>
<dbReference type="EMBL" id="JACBYE010000055">
    <property type="protein sequence ID" value="NYS95104.1"/>
    <property type="molecule type" value="Genomic_DNA"/>
</dbReference>
<evidence type="ECO:0000313" key="2">
    <source>
        <dbReference type="Proteomes" id="UP000561011"/>
    </source>
</evidence>
<proteinExistence type="predicted"/>
<dbReference type="Gene3D" id="3.90.1200.10">
    <property type="match status" value="1"/>
</dbReference>
<comment type="caution">
    <text evidence="1">The sequence shown here is derived from an EMBL/GenBank/DDBJ whole genome shotgun (WGS) entry which is preliminary data.</text>
</comment>
<reference evidence="1 2" key="1">
    <citation type="submission" date="2020-07" db="EMBL/GenBank/DDBJ databases">
        <title>MOT database genomes.</title>
        <authorList>
            <person name="Joseph S."/>
            <person name="Aduse-Opoku J."/>
            <person name="Hashim A."/>
            <person name="Wade W."/>
            <person name="Curtis M."/>
        </authorList>
    </citation>
    <scope>NUCLEOTIDE SEQUENCE [LARGE SCALE GENOMIC DNA]</scope>
    <source>
        <strain evidence="1 2">DSM 100099</strain>
    </source>
</reference>
<evidence type="ECO:0008006" key="3">
    <source>
        <dbReference type="Google" id="ProtNLM"/>
    </source>
</evidence>
<dbReference type="GO" id="GO:0016773">
    <property type="term" value="F:phosphotransferase activity, alcohol group as acceptor"/>
    <property type="evidence" value="ECO:0007669"/>
    <property type="project" value="InterPro"/>
</dbReference>
<dbReference type="Proteomes" id="UP000561011">
    <property type="component" value="Unassembled WGS sequence"/>
</dbReference>
<dbReference type="InterPro" id="IPR011009">
    <property type="entry name" value="Kinase-like_dom_sf"/>
</dbReference>
<accession>A0A853EZ23</accession>
<dbReference type="Pfam" id="PF04655">
    <property type="entry name" value="APH_6_hur"/>
    <property type="match status" value="1"/>
</dbReference>
<protein>
    <recommendedName>
        <fullName evidence="3">Streptomycin 6-kinase</fullName>
    </recommendedName>
</protein>
<name>A0A853EZ23_9MICO</name>
<dbReference type="RefSeq" id="WP_179914329.1">
    <property type="nucleotide sequence ID" value="NZ_JACBYE010000055.1"/>
</dbReference>